<evidence type="ECO:0000256" key="10">
    <source>
        <dbReference type="PROSITE-ProRule" id="PRU00354"/>
    </source>
</evidence>
<dbReference type="InterPro" id="IPR035246">
    <property type="entry name" value="Spermidine_synt_N"/>
</dbReference>
<keyword evidence="5 10" id="KW-0808">Transferase</keyword>
<accession>A0A813YRA7</accession>
<feature type="domain" description="PABS" evidence="12">
    <location>
        <begin position="10"/>
        <end position="247"/>
    </location>
</feature>
<reference evidence="13" key="1">
    <citation type="submission" date="2021-02" db="EMBL/GenBank/DDBJ databases">
        <authorList>
            <person name="Nowell W R."/>
        </authorList>
    </citation>
    <scope>NUCLEOTIDE SEQUENCE</scope>
</reference>
<dbReference type="PANTHER" id="PTHR11558:SF11">
    <property type="entry name" value="SPERMIDINE SYNTHASE"/>
    <property type="match status" value="1"/>
</dbReference>
<dbReference type="GO" id="GO:0004766">
    <property type="term" value="F:spermidine synthase activity"/>
    <property type="evidence" value="ECO:0007669"/>
    <property type="project" value="UniProtKB-EC"/>
</dbReference>
<comment type="function">
    <text evidence="7">Catalyzes the production of spermidine from putrescine and decarboxylated S-adenosylmethionine (dcSAM). Has a strong preference for putrescine as substrate, and has very low activity towards 1,3-diaminopropane. Has extremely low activity towards spermidine.</text>
</comment>
<gene>
    <name evidence="13" type="ORF">XAT740_LOCUS7348</name>
</gene>
<comment type="catalytic activity">
    <reaction evidence="6">
        <text>S-adenosyl 3-(methylsulfanyl)propylamine + putrescine = S-methyl-5'-thioadenosine + spermidine + H(+)</text>
        <dbReference type="Rhea" id="RHEA:12721"/>
        <dbReference type="ChEBI" id="CHEBI:15378"/>
        <dbReference type="ChEBI" id="CHEBI:17509"/>
        <dbReference type="ChEBI" id="CHEBI:57443"/>
        <dbReference type="ChEBI" id="CHEBI:57834"/>
        <dbReference type="ChEBI" id="CHEBI:326268"/>
        <dbReference type="EC" id="2.5.1.16"/>
    </reaction>
</comment>
<dbReference type="GO" id="GO:0005829">
    <property type="term" value="C:cytosol"/>
    <property type="evidence" value="ECO:0007669"/>
    <property type="project" value="TreeGrafter"/>
</dbReference>
<evidence type="ECO:0000256" key="3">
    <source>
        <dbReference type="ARBA" id="ARBA00011774"/>
    </source>
</evidence>
<dbReference type="FunFam" id="3.40.50.150:FF:000013">
    <property type="entry name" value="Spermidine synthase"/>
    <property type="match status" value="1"/>
</dbReference>
<evidence type="ECO:0000259" key="12">
    <source>
        <dbReference type="PROSITE" id="PS51006"/>
    </source>
</evidence>
<dbReference type="InterPro" id="IPR030374">
    <property type="entry name" value="PABS"/>
</dbReference>
<evidence type="ECO:0000256" key="6">
    <source>
        <dbReference type="ARBA" id="ARBA00049307"/>
    </source>
</evidence>
<dbReference type="SUPFAM" id="SSF53335">
    <property type="entry name" value="S-adenosyl-L-methionine-dependent methyltransferases"/>
    <property type="match status" value="1"/>
</dbReference>
<sequence length="294" mass="33066">MTIRTDANDKKWFHETNSELWPGQEFVLEIEEILCQKRSKYQDILIFKSKTYGNVLVLDNCIQCTERDEFAYQEMAAFLPLLAHPEPKRVLIIGGGDGGVIREVVKHPQVEEVILCEIDQDVIDLSKKYLPEMAKGFASPKVTVIISDGCEYLKQHANEFDVIITDSSDPDGPAEGLFEKSFYSLMKSALKQPSGVICCQGECIWLDLPLIRKLMTIGRQLFPSVAYANVFTPTYPCGALGFIVCSLNKDAKLNEPVNIDIADQLDAKYYTADIHRACFALPAFVRKEIDAKNT</sequence>
<comment type="caution">
    <text evidence="13">The sequence shown here is derived from an EMBL/GenBank/DDBJ whole genome shotgun (WGS) entry which is preliminary data.</text>
</comment>
<proteinExistence type="inferred from homology"/>
<dbReference type="InterPro" id="IPR030373">
    <property type="entry name" value="PABS_CS"/>
</dbReference>
<evidence type="ECO:0000256" key="1">
    <source>
        <dbReference type="ARBA" id="ARBA00005123"/>
    </source>
</evidence>
<evidence type="ECO:0000256" key="8">
    <source>
        <dbReference type="ARBA" id="ARBA00072554"/>
    </source>
</evidence>
<dbReference type="FunFam" id="2.30.140.10:FF:000001">
    <property type="entry name" value="SPE3p Spermidine synthase"/>
    <property type="match status" value="1"/>
</dbReference>
<feature type="active site" description="Proton acceptor" evidence="10">
    <location>
        <position position="166"/>
    </location>
</feature>
<evidence type="ECO:0000256" key="9">
    <source>
        <dbReference type="ARBA" id="ARBA00082964"/>
    </source>
</evidence>
<organism evidence="13 14">
    <name type="scientific">Adineta ricciae</name>
    <name type="common">Rotifer</name>
    <dbReference type="NCBI Taxonomy" id="249248"/>
    <lineage>
        <taxon>Eukaryota</taxon>
        <taxon>Metazoa</taxon>
        <taxon>Spiralia</taxon>
        <taxon>Gnathifera</taxon>
        <taxon>Rotifera</taxon>
        <taxon>Eurotatoria</taxon>
        <taxon>Bdelloidea</taxon>
        <taxon>Adinetida</taxon>
        <taxon>Adinetidae</taxon>
        <taxon>Adineta</taxon>
    </lineage>
</organism>
<dbReference type="Gene3D" id="3.40.50.150">
    <property type="entry name" value="Vaccinia Virus protein VP39"/>
    <property type="match status" value="1"/>
</dbReference>
<dbReference type="NCBIfam" id="TIGR00417">
    <property type="entry name" value="speE"/>
    <property type="match status" value="1"/>
</dbReference>
<evidence type="ECO:0000256" key="5">
    <source>
        <dbReference type="ARBA" id="ARBA00022679"/>
    </source>
</evidence>
<dbReference type="PROSITE" id="PS51006">
    <property type="entry name" value="PABS_2"/>
    <property type="match status" value="1"/>
</dbReference>
<dbReference type="PANTHER" id="PTHR11558">
    <property type="entry name" value="SPERMIDINE/SPERMINE SYNTHASE"/>
    <property type="match status" value="1"/>
</dbReference>
<dbReference type="EC" id="2.5.1.16" evidence="4"/>
<dbReference type="InterPro" id="IPR029063">
    <property type="entry name" value="SAM-dependent_MTases_sf"/>
</dbReference>
<evidence type="ECO:0000256" key="11">
    <source>
        <dbReference type="RuleBase" id="RU003836"/>
    </source>
</evidence>
<evidence type="ECO:0000313" key="13">
    <source>
        <dbReference type="EMBL" id="CAF0887870.1"/>
    </source>
</evidence>
<evidence type="ECO:0000256" key="4">
    <source>
        <dbReference type="ARBA" id="ARBA00012455"/>
    </source>
</evidence>
<dbReference type="InterPro" id="IPR037163">
    <property type="entry name" value="Spermidine_synt_N_sf"/>
</dbReference>
<evidence type="ECO:0000256" key="2">
    <source>
        <dbReference type="ARBA" id="ARBA00007867"/>
    </source>
</evidence>
<dbReference type="InterPro" id="IPR001045">
    <property type="entry name" value="Spermi_synthase"/>
</dbReference>
<keyword evidence="10" id="KW-0620">Polyamine biosynthesis</keyword>
<dbReference type="NCBIfam" id="NF002010">
    <property type="entry name" value="PRK00811.1"/>
    <property type="match status" value="1"/>
</dbReference>
<dbReference type="Pfam" id="PF17284">
    <property type="entry name" value="Spermine_synt_N"/>
    <property type="match status" value="1"/>
</dbReference>
<dbReference type="HAMAP" id="MF_00198">
    <property type="entry name" value="Spermidine_synth"/>
    <property type="match status" value="1"/>
</dbReference>
<dbReference type="AlphaFoldDB" id="A0A813YRA7"/>
<evidence type="ECO:0000313" key="14">
    <source>
        <dbReference type="Proteomes" id="UP000663828"/>
    </source>
</evidence>
<dbReference type="Gene3D" id="2.30.140.10">
    <property type="entry name" value="Spermidine synthase, tetramerisation domain"/>
    <property type="match status" value="1"/>
</dbReference>
<dbReference type="GO" id="GO:0008295">
    <property type="term" value="P:spermidine biosynthetic process"/>
    <property type="evidence" value="ECO:0007669"/>
    <property type="project" value="TreeGrafter"/>
</dbReference>
<dbReference type="CDD" id="cd02440">
    <property type="entry name" value="AdoMet_MTases"/>
    <property type="match status" value="1"/>
</dbReference>
<dbReference type="Pfam" id="PF01564">
    <property type="entry name" value="Spermine_synth"/>
    <property type="match status" value="1"/>
</dbReference>
<keyword evidence="14" id="KW-1185">Reference proteome</keyword>
<dbReference type="EMBL" id="CAJNOR010000350">
    <property type="protein sequence ID" value="CAF0887870.1"/>
    <property type="molecule type" value="Genomic_DNA"/>
</dbReference>
<dbReference type="PROSITE" id="PS01330">
    <property type="entry name" value="PABS_1"/>
    <property type="match status" value="1"/>
</dbReference>
<evidence type="ECO:0000256" key="7">
    <source>
        <dbReference type="ARBA" id="ARBA00053963"/>
    </source>
</evidence>
<protein>
    <recommendedName>
        <fullName evidence="8">Spermidine synthase</fullName>
        <ecNumber evidence="4">2.5.1.16</ecNumber>
    </recommendedName>
    <alternativeName>
        <fullName evidence="9">Putrescine aminopropyltransferase</fullName>
    </alternativeName>
</protein>
<comment type="pathway">
    <text evidence="1">Amine and polyamine biosynthesis; spermidine biosynthesis; spermidine from putrescine: step 1/1.</text>
</comment>
<comment type="subunit">
    <text evidence="3">Homodimer or homotetramer.</text>
</comment>
<comment type="similarity">
    <text evidence="2 11">Belongs to the spermidine/spermine synthase family.</text>
</comment>
<name>A0A813YRA7_ADIRI</name>
<dbReference type="Proteomes" id="UP000663828">
    <property type="component" value="Unassembled WGS sequence"/>
</dbReference>